<name>A0ABD1J3K8_9TELE</name>
<dbReference type="AlphaFoldDB" id="A0ABD1J3K8"/>
<dbReference type="InterPro" id="IPR038798">
    <property type="entry name" value="CCDC138"/>
</dbReference>
<comment type="caution">
    <text evidence="4">The sequence shown here is derived from an EMBL/GenBank/DDBJ whole genome shotgun (WGS) entry which is preliminary data.</text>
</comment>
<feature type="domain" description="Coiled-coil-domain-containing protein 138 coiled-coil" evidence="3">
    <location>
        <begin position="236"/>
        <end position="294"/>
    </location>
</feature>
<dbReference type="InterPro" id="IPR048750">
    <property type="entry name" value="CCDC138_C"/>
</dbReference>
<feature type="coiled-coil region" evidence="1">
    <location>
        <begin position="213"/>
        <end position="286"/>
    </location>
</feature>
<dbReference type="Proteomes" id="UP001591681">
    <property type="component" value="Unassembled WGS sequence"/>
</dbReference>
<protein>
    <recommendedName>
        <fullName evidence="6">Coiled-coil domain-containing protein 138</fullName>
    </recommendedName>
</protein>
<dbReference type="Pfam" id="PF21035">
    <property type="entry name" value="CCDC138_C"/>
    <property type="match status" value="1"/>
</dbReference>
<dbReference type="PANTHER" id="PTHR34523:SF1">
    <property type="entry name" value="COILED-COIL DOMAIN-CONTAINING PROTEIN 138"/>
    <property type="match status" value="1"/>
</dbReference>
<evidence type="ECO:0000256" key="1">
    <source>
        <dbReference type="SAM" id="Coils"/>
    </source>
</evidence>
<evidence type="ECO:0008006" key="6">
    <source>
        <dbReference type="Google" id="ProtNLM"/>
    </source>
</evidence>
<dbReference type="InterPro" id="IPR048751">
    <property type="entry name" value="CCDC138_CC"/>
</dbReference>
<evidence type="ECO:0000313" key="5">
    <source>
        <dbReference type="Proteomes" id="UP001591681"/>
    </source>
</evidence>
<gene>
    <name evidence="4" type="ORF">ACEWY4_023557</name>
</gene>
<evidence type="ECO:0000313" key="4">
    <source>
        <dbReference type="EMBL" id="KAL2081704.1"/>
    </source>
</evidence>
<keyword evidence="1" id="KW-0175">Coiled coil</keyword>
<evidence type="ECO:0000259" key="2">
    <source>
        <dbReference type="Pfam" id="PF21035"/>
    </source>
</evidence>
<organism evidence="4 5">
    <name type="scientific">Coilia grayii</name>
    <name type="common">Gray's grenadier anchovy</name>
    <dbReference type="NCBI Taxonomy" id="363190"/>
    <lineage>
        <taxon>Eukaryota</taxon>
        <taxon>Metazoa</taxon>
        <taxon>Chordata</taxon>
        <taxon>Craniata</taxon>
        <taxon>Vertebrata</taxon>
        <taxon>Euteleostomi</taxon>
        <taxon>Actinopterygii</taxon>
        <taxon>Neopterygii</taxon>
        <taxon>Teleostei</taxon>
        <taxon>Clupei</taxon>
        <taxon>Clupeiformes</taxon>
        <taxon>Clupeoidei</taxon>
        <taxon>Engraulidae</taxon>
        <taxon>Coilinae</taxon>
        <taxon>Coilia</taxon>
    </lineage>
</organism>
<dbReference type="Gene3D" id="1.20.5.340">
    <property type="match status" value="1"/>
</dbReference>
<accession>A0ABD1J3K8</accession>
<sequence length="621" mass="70784">MEQSSDTDIDAKVERLKKKYLEKRLLTAAGPEKKSHYSERFANEVWKCPTRPCDYREIEAHSQNLQELRRAVTDFPPRLDSNHSLDGSDDLNIEYIDSVLEPDSQCTETDVTLPSILGPLPTPLEAQHLGEKLKKQRHHSPHSPSSASDLGHVYQELMEIYRKLQAERLHQQKWAAMLLKREQELEQRENLLLQHQETLHKVCGAQDEVHGRIRALQQQHQIQLEQLNSALREKTKENKRIRSSFYTIKDLNESMKKQLTDLGEEKKRSEDQVKKVHARLENLQRKYDYAVAQKGRENICPKLELKPSRPDKAAPIVKPAVLTKSSSTSGKLLALLLEWVVDSPLVQTTGKDRMGCSSLLDVPPSFPLFLHERCAKALPALTEQLQQTTEINSSLHLPLLKVSYWCLTQLDQNSQTLLTATLRRLGEEMTRGSPDPSVFSKSRPCPLFRSPCRHTRLLSMLIILKTITQVDTLAQALEGLLVELQTEEGQTLFLQYQALPVISVLLRGGNPGLLAPALDVLMAMCRETWVQKQFLEACSTEDFFSTASLILRNTRLELPLLEKVIMLLQRVSAIRKNKKLFEAFSLHLVLQEKHRTVDPSHTFLSVSLGSILFNLGMLTRP</sequence>
<proteinExistence type="predicted"/>
<keyword evidence="5" id="KW-1185">Reference proteome</keyword>
<dbReference type="Pfam" id="PF21037">
    <property type="entry name" value="CCDC138_cc"/>
    <property type="match status" value="1"/>
</dbReference>
<reference evidence="4 5" key="1">
    <citation type="submission" date="2024-09" db="EMBL/GenBank/DDBJ databases">
        <title>A chromosome-level genome assembly of Gray's grenadier anchovy, Coilia grayii.</title>
        <authorList>
            <person name="Fu Z."/>
        </authorList>
    </citation>
    <scope>NUCLEOTIDE SEQUENCE [LARGE SCALE GENOMIC DNA]</scope>
    <source>
        <strain evidence="4">G4</strain>
        <tissue evidence="4">Muscle</tissue>
    </source>
</reference>
<dbReference type="EMBL" id="JBHFQA010000020">
    <property type="protein sequence ID" value="KAL2081704.1"/>
    <property type="molecule type" value="Genomic_DNA"/>
</dbReference>
<evidence type="ECO:0000259" key="3">
    <source>
        <dbReference type="Pfam" id="PF21037"/>
    </source>
</evidence>
<feature type="domain" description="Coiled-coil" evidence="2">
    <location>
        <begin position="336"/>
        <end position="615"/>
    </location>
</feature>
<dbReference type="PANTHER" id="PTHR34523">
    <property type="entry name" value="COILED-COIL DOMAIN-CONTAINING PROTEIN 138"/>
    <property type="match status" value="1"/>
</dbReference>